<proteinExistence type="predicted"/>
<dbReference type="Proteomes" id="UP001152799">
    <property type="component" value="Chromosome 6"/>
</dbReference>
<name>A0A9N9MT46_9CUCU</name>
<dbReference type="EMBL" id="OU892282">
    <property type="protein sequence ID" value="CAG9769858.1"/>
    <property type="molecule type" value="Genomic_DNA"/>
</dbReference>
<keyword evidence="2" id="KW-1185">Reference proteome</keyword>
<evidence type="ECO:0000313" key="1">
    <source>
        <dbReference type="EMBL" id="CAG9769858.1"/>
    </source>
</evidence>
<dbReference type="Pfam" id="PF14945">
    <property type="entry name" value="LLC1"/>
    <property type="match status" value="1"/>
</dbReference>
<dbReference type="InterPro" id="IPR020339">
    <property type="entry name" value="C20orf85-like"/>
</dbReference>
<reference evidence="1" key="1">
    <citation type="submission" date="2022-01" db="EMBL/GenBank/DDBJ databases">
        <authorList>
            <person name="King R."/>
        </authorList>
    </citation>
    <scope>NUCLEOTIDE SEQUENCE</scope>
</reference>
<dbReference type="AlphaFoldDB" id="A0A9N9MT46"/>
<evidence type="ECO:0000313" key="2">
    <source>
        <dbReference type="Proteomes" id="UP001152799"/>
    </source>
</evidence>
<accession>A0A9N9MT46</accession>
<sequence>MASSTCDLVVKYEVLKAQNALEEKARNEWGFKWSFYLDFDKILLKKAAERGLSEAEYKKRTVLRKPKGSVEPNIWKVEPAKFMPDTTIGMVGWRAQEEYSLEKFGRMYISPKYTLPYEPPLNSIFLG</sequence>
<dbReference type="OrthoDB" id="10031946at2759"/>
<organism evidence="1 2">
    <name type="scientific">Ceutorhynchus assimilis</name>
    <name type="common">cabbage seed weevil</name>
    <dbReference type="NCBI Taxonomy" id="467358"/>
    <lineage>
        <taxon>Eukaryota</taxon>
        <taxon>Metazoa</taxon>
        <taxon>Ecdysozoa</taxon>
        <taxon>Arthropoda</taxon>
        <taxon>Hexapoda</taxon>
        <taxon>Insecta</taxon>
        <taxon>Pterygota</taxon>
        <taxon>Neoptera</taxon>
        <taxon>Endopterygota</taxon>
        <taxon>Coleoptera</taxon>
        <taxon>Polyphaga</taxon>
        <taxon>Cucujiformia</taxon>
        <taxon>Curculionidae</taxon>
        <taxon>Ceutorhynchinae</taxon>
        <taxon>Ceutorhynchus</taxon>
    </lineage>
</organism>
<gene>
    <name evidence="1" type="ORF">CEUTPL_LOCUS10332</name>
</gene>
<protein>
    <submittedName>
        <fullName evidence="1">Uncharacterized protein</fullName>
    </submittedName>
</protein>